<protein>
    <recommendedName>
        <fullName evidence="3">LAGLIDADG homing endonuclease</fullName>
    </recommendedName>
</protein>
<evidence type="ECO:0008006" key="3">
    <source>
        <dbReference type="Google" id="ProtNLM"/>
    </source>
</evidence>
<evidence type="ECO:0000313" key="2">
    <source>
        <dbReference type="Proteomes" id="UP001054945"/>
    </source>
</evidence>
<organism evidence="1 2">
    <name type="scientific">Caerostris extrusa</name>
    <name type="common">Bark spider</name>
    <name type="synonym">Caerostris bankana</name>
    <dbReference type="NCBI Taxonomy" id="172846"/>
    <lineage>
        <taxon>Eukaryota</taxon>
        <taxon>Metazoa</taxon>
        <taxon>Ecdysozoa</taxon>
        <taxon>Arthropoda</taxon>
        <taxon>Chelicerata</taxon>
        <taxon>Arachnida</taxon>
        <taxon>Araneae</taxon>
        <taxon>Araneomorphae</taxon>
        <taxon>Entelegynae</taxon>
        <taxon>Araneoidea</taxon>
        <taxon>Araneidae</taxon>
        <taxon>Caerostris</taxon>
    </lineage>
</organism>
<proteinExistence type="predicted"/>
<reference evidence="1 2" key="1">
    <citation type="submission" date="2021-06" db="EMBL/GenBank/DDBJ databases">
        <title>Caerostris extrusa draft genome.</title>
        <authorList>
            <person name="Kono N."/>
            <person name="Arakawa K."/>
        </authorList>
    </citation>
    <scope>NUCLEOTIDE SEQUENCE [LARGE SCALE GENOMIC DNA]</scope>
</reference>
<name>A0AAV4V929_CAEEX</name>
<dbReference type="Proteomes" id="UP001054945">
    <property type="component" value="Unassembled WGS sequence"/>
</dbReference>
<dbReference type="AlphaFoldDB" id="A0AAV4V929"/>
<evidence type="ECO:0000313" key="1">
    <source>
        <dbReference type="EMBL" id="GIY66627.1"/>
    </source>
</evidence>
<accession>A0AAV4V929</accession>
<sequence length="97" mass="11384">MALSKRIDIKTYPLSGAKGKCYGYFKKWWYLKIYSGDDEEQFIKEYSSCSIMITNGQKFDCAVLIRREKFSISIHAKGLENSRGIRQRIRNKRFESG</sequence>
<comment type="caution">
    <text evidence="1">The sequence shown here is derived from an EMBL/GenBank/DDBJ whole genome shotgun (WGS) entry which is preliminary data.</text>
</comment>
<dbReference type="EMBL" id="BPLR01014137">
    <property type="protein sequence ID" value="GIY66627.1"/>
    <property type="molecule type" value="Genomic_DNA"/>
</dbReference>
<gene>
    <name evidence="1" type="ORF">CEXT_24631</name>
</gene>
<keyword evidence="2" id="KW-1185">Reference proteome</keyword>